<protein>
    <submittedName>
        <fullName evidence="1">DER1-domain-containing protein</fullName>
    </submittedName>
</protein>
<dbReference type="EMBL" id="JAGFNK010000110">
    <property type="protein sequence ID" value="KAI9507852.1"/>
    <property type="molecule type" value="Genomic_DNA"/>
</dbReference>
<evidence type="ECO:0000313" key="1">
    <source>
        <dbReference type="EMBL" id="KAI9507852.1"/>
    </source>
</evidence>
<dbReference type="Proteomes" id="UP001207468">
    <property type="component" value="Unassembled WGS sequence"/>
</dbReference>
<organism evidence="1 2">
    <name type="scientific">Russula earlei</name>
    <dbReference type="NCBI Taxonomy" id="71964"/>
    <lineage>
        <taxon>Eukaryota</taxon>
        <taxon>Fungi</taxon>
        <taxon>Dikarya</taxon>
        <taxon>Basidiomycota</taxon>
        <taxon>Agaricomycotina</taxon>
        <taxon>Agaricomycetes</taxon>
        <taxon>Russulales</taxon>
        <taxon>Russulaceae</taxon>
        <taxon>Russula</taxon>
    </lineage>
</organism>
<gene>
    <name evidence="1" type="ORF">F5148DRAFT_64318</name>
</gene>
<evidence type="ECO:0000313" key="2">
    <source>
        <dbReference type="Proteomes" id="UP001207468"/>
    </source>
</evidence>
<reference evidence="1" key="1">
    <citation type="submission" date="2021-03" db="EMBL/GenBank/DDBJ databases">
        <title>Evolutionary priming and transition to the ectomycorrhizal habit in an iconic lineage of mushroom-forming fungi: is preadaptation a requirement?</title>
        <authorList>
            <consortium name="DOE Joint Genome Institute"/>
            <person name="Looney B.P."/>
            <person name="Miyauchi S."/>
            <person name="Morin E."/>
            <person name="Drula E."/>
            <person name="Courty P.E."/>
            <person name="Chicoki N."/>
            <person name="Fauchery L."/>
            <person name="Kohler A."/>
            <person name="Kuo A."/>
            <person name="LaButti K."/>
            <person name="Pangilinan J."/>
            <person name="Lipzen A."/>
            <person name="Riley R."/>
            <person name="Andreopoulos W."/>
            <person name="He G."/>
            <person name="Johnson J."/>
            <person name="Barry K.W."/>
            <person name="Grigoriev I.V."/>
            <person name="Nagy L."/>
            <person name="Hibbett D."/>
            <person name="Henrissat B."/>
            <person name="Matheny P.B."/>
            <person name="Labbe J."/>
            <person name="Martin A.F."/>
        </authorList>
    </citation>
    <scope>NUCLEOTIDE SEQUENCE</scope>
    <source>
        <strain evidence="1">BPL698</strain>
    </source>
</reference>
<keyword evidence="2" id="KW-1185">Reference proteome</keyword>
<sequence>MSYTGFWDEIRKIPPVTRFLCGSSLAVSVPVMLHLLDAYKVVFIRDQVIQQLELWRVWSSFFFGGLNYLFELVMLYRNSNALELDHYPRRSPDYAWQLTLAAGAILTLNLPLGSFVHARALTLCILYLSSALAPAGSQSSLMGLITVPVQYLPYAMIGLDMIMGGPRAAAVSVTGAVVGHLWWWMIYGEDGRGLPGVLEFGRAPSWVRALVSEGAGPNVAGTGVHAIPPRQQREPGRASGYNWGGGG</sequence>
<name>A0ACC0U9T7_9AGAM</name>
<accession>A0ACC0U9T7</accession>
<comment type="caution">
    <text evidence="1">The sequence shown here is derived from an EMBL/GenBank/DDBJ whole genome shotgun (WGS) entry which is preliminary data.</text>
</comment>
<proteinExistence type="predicted"/>